<dbReference type="GO" id="GO:0004020">
    <property type="term" value="F:adenylylsulfate kinase activity"/>
    <property type="evidence" value="ECO:0007669"/>
    <property type="project" value="UniProtKB-UniRule"/>
</dbReference>
<dbReference type="InterPro" id="IPR059117">
    <property type="entry name" value="APS_kinase_dom"/>
</dbReference>
<dbReference type="HAMAP" id="MF_00065">
    <property type="entry name" value="Adenylyl_sulf_kinase"/>
    <property type="match status" value="1"/>
</dbReference>
<dbReference type="CDD" id="cd02027">
    <property type="entry name" value="APSK"/>
    <property type="match status" value="1"/>
</dbReference>
<comment type="similarity">
    <text evidence="4 9 10">Belongs to the APS kinase family.</text>
</comment>
<dbReference type="GO" id="GO:0005524">
    <property type="term" value="F:ATP binding"/>
    <property type="evidence" value="ECO:0007669"/>
    <property type="project" value="UniProtKB-UniRule"/>
</dbReference>
<dbReference type="SUPFAM" id="SSF52540">
    <property type="entry name" value="P-loop containing nucleoside triphosphate hydrolases"/>
    <property type="match status" value="1"/>
</dbReference>
<dbReference type="EC" id="2.7.1.25" evidence="9 10"/>
<evidence type="ECO:0000256" key="6">
    <source>
        <dbReference type="ARBA" id="ARBA00022741"/>
    </source>
</evidence>
<protein>
    <recommendedName>
        <fullName evidence="9 10">Adenylyl-sulfate kinase</fullName>
        <ecNumber evidence="9 10">2.7.1.25</ecNumber>
    </recommendedName>
    <alternativeName>
        <fullName evidence="9">APS kinase</fullName>
    </alternativeName>
    <alternativeName>
        <fullName evidence="9">ATP adenosine-5'-phosphosulfate 3'-phosphotransferase</fullName>
    </alternativeName>
    <alternativeName>
        <fullName evidence="9">Adenosine-5'-phosphosulfate kinase</fullName>
    </alternativeName>
</protein>
<dbReference type="InterPro" id="IPR002891">
    <property type="entry name" value="APS"/>
</dbReference>
<accession>A0AAT9K078</accession>
<feature type="binding site" evidence="9">
    <location>
        <begin position="37"/>
        <end position="44"/>
    </location>
    <ligand>
        <name>ATP</name>
        <dbReference type="ChEBI" id="CHEBI:30616"/>
    </ligand>
</feature>
<keyword evidence="5 9" id="KW-0808">Transferase</keyword>
<keyword evidence="7 9" id="KW-0418">Kinase</keyword>
<dbReference type="NCBIfam" id="NF003013">
    <property type="entry name" value="PRK03846.1"/>
    <property type="match status" value="1"/>
</dbReference>
<evidence type="ECO:0000256" key="2">
    <source>
        <dbReference type="ARBA" id="ARBA00002632"/>
    </source>
</evidence>
<evidence type="ECO:0000256" key="7">
    <source>
        <dbReference type="ARBA" id="ARBA00022777"/>
    </source>
</evidence>
<dbReference type="GO" id="GO:0000103">
    <property type="term" value="P:sulfate assimilation"/>
    <property type="evidence" value="ECO:0007669"/>
    <property type="project" value="UniProtKB-UniRule"/>
</dbReference>
<comment type="pathway">
    <text evidence="3 9 10">Sulfur metabolism; hydrogen sulfide biosynthesis; sulfite from sulfate: step 2/3.</text>
</comment>
<organism evidence="12">
    <name type="scientific">Synechococcus elongatus PCC 11802</name>
    <dbReference type="NCBI Taxonomy" id="2283154"/>
    <lineage>
        <taxon>Bacteria</taxon>
        <taxon>Bacillati</taxon>
        <taxon>Cyanobacteriota</taxon>
        <taxon>Cyanophyceae</taxon>
        <taxon>Synechococcales</taxon>
        <taxon>Synechococcaceae</taxon>
        <taxon>Synechococcus</taxon>
    </lineage>
</organism>
<sequence>MIADPASRNVVWHEATITRSDRERLNGHRGVILWFTGLSGSGKSTLAHAVEAQLFERGCRTFVLDGDNVRHGLCVDLGFSDRDRQENIRRIGEVAKLFTEAGVITLAAFVSPFRADRDRVRALVADGEYIEVYCQASLDVCEQRDVKGLYAKARAGQIPEFTGISSPYEAPEAAELKIDTGSRSLDDCVAQVLNYLVQQGIISASDRG</sequence>
<dbReference type="EMBL" id="CP034671">
    <property type="protein sequence ID" value="QFZ91851.2"/>
    <property type="molecule type" value="Genomic_DNA"/>
</dbReference>
<keyword evidence="8 9" id="KW-0067">ATP-binding</keyword>
<gene>
    <name evidence="9 12" type="primary">cysC</name>
    <name evidence="12" type="ORF">EKO22_05115</name>
</gene>
<dbReference type="InterPro" id="IPR027417">
    <property type="entry name" value="P-loop_NTPase"/>
</dbReference>
<feature type="domain" description="APS kinase" evidence="11">
    <location>
        <begin position="29"/>
        <end position="179"/>
    </location>
</feature>
<evidence type="ECO:0000256" key="1">
    <source>
        <dbReference type="ARBA" id="ARBA00001823"/>
    </source>
</evidence>
<dbReference type="Gene3D" id="3.40.50.300">
    <property type="entry name" value="P-loop containing nucleotide triphosphate hydrolases"/>
    <property type="match status" value="1"/>
</dbReference>
<dbReference type="GO" id="GO:0070814">
    <property type="term" value="P:hydrogen sulfide biosynthetic process"/>
    <property type="evidence" value="ECO:0007669"/>
    <property type="project" value="UniProtKB-UniRule"/>
</dbReference>
<reference evidence="12" key="1">
    <citation type="submission" date="2024-01" db="EMBL/GenBank/DDBJ databases">
        <title>Synechococcus elongatus PCC 11802, a close yet different native of Synechococcus elongatus PCC 11801.</title>
        <authorList>
            <person name="Jaiswal D."/>
            <person name="Sengupta A."/>
            <person name="Sengupta S."/>
            <person name="Pakrasi H.B."/>
            <person name="Wangikar P."/>
        </authorList>
    </citation>
    <scope>NUCLEOTIDE SEQUENCE</scope>
    <source>
        <strain evidence="12">PCC 11802</strain>
    </source>
</reference>
<dbReference type="RefSeq" id="WP_338438636.1">
    <property type="nucleotide sequence ID" value="NZ_CP034671.2"/>
</dbReference>
<evidence type="ECO:0000256" key="8">
    <source>
        <dbReference type="ARBA" id="ARBA00022840"/>
    </source>
</evidence>
<name>A0AAT9K078_SYNEL</name>
<dbReference type="Pfam" id="PF01583">
    <property type="entry name" value="APS_kinase"/>
    <property type="match status" value="1"/>
</dbReference>
<proteinExistence type="inferred from homology"/>
<feature type="active site" description="Phosphoserine intermediate" evidence="9">
    <location>
        <position position="111"/>
    </location>
</feature>
<comment type="catalytic activity">
    <reaction evidence="1 9 10">
        <text>adenosine 5'-phosphosulfate + ATP = 3'-phosphoadenylyl sulfate + ADP + H(+)</text>
        <dbReference type="Rhea" id="RHEA:24152"/>
        <dbReference type="ChEBI" id="CHEBI:15378"/>
        <dbReference type="ChEBI" id="CHEBI:30616"/>
        <dbReference type="ChEBI" id="CHEBI:58243"/>
        <dbReference type="ChEBI" id="CHEBI:58339"/>
        <dbReference type="ChEBI" id="CHEBI:456216"/>
        <dbReference type="EC" id="2.7.1.25"/>
    </reaction>
</comment>
<evidence type="ECO:0000313" key="12">
    <source>
        <dbReference type="EMBL" id="QFZ91851.2"/>
    </source>
</evidence>
<dbReference type="AlphaFoldDB" id="A0AAT9K078"/>
<dbReference type="PANTHER" id="PTHR11055">
    <property type="entry name" value="BIFUNCTIONAL 3'-PHOSPHOADENOSINE 5'-PHOSPHOSULFATE SYNTHASE"/>
    <property type="match status" value="1"/>
</dbReference>
<evidence type="ECO:0000259" key="11">
    <source>
        <dbReference type="Pfam" id="PF01583"/>
    </source>
</evidence>
<evidence type="ECO:0000256" key="9">
    <source>
        <dbReference type="HAMAP-Rule" id="MF_00065"/>
    </source>
</evidence>
<evidence type="ECO:0000256" key="4">
    <source>
        <dbReference type="ARBA" id="ARBA00007008"/>
    </source>
</evidence>
<evidence type="ECO:0000256" key="5">
    <source>
        <dbReference type="ARBA" id="ARBA00022679"/>
    </source>
</evidence>
<dbReference type="NCBIfam" id="TIGR00455">
    <property type="entry name" value="apsK"/>
    <property type="match status" value="1"/>
</dbReference>
<comment type="function">
    <text evidence="2 9 10">Catalyzes the synthesis of activated sulfate.</text>
</comment>
<keyword evidence="6 9" id="KW-0547">Nucleotide-binding</keyword>
<evidence type="ECO:0000256" key="10">
    <source>
        <dbReference type="RuleBase" id="RU004347"/>
    </source>
</evidence>
<evidence type="ECO:0000256" key="3">
    <source>
        <dbReference type="ARBA" id="ARBA00004806"/>
    </source>
</evidence>
<dbReference type="PANTHER" id="PTHR11055:SF1">
    <property type="entry name" value="PAPS SYNTHETASE, ISOFORM D"/>
    <property type="match status" value="1"/>
</dbReference>
<keyword evidence="9" id="KW-0597">Phosphoprotein</keyword>
<dbReference type="FunFam" id="3.40.50.300:FF:000212">
    <property type="entry name" value="Adenylyl-sulfate kinase"/>
    <property type="match status" value="1"/>
</dbReference>